<name>A0ABR0H875_9PEZI</name>
<dbReference type="InterPro" id="IPR010730">
    <property type="entry name" value="HET"/>
</dbReference>
<comment type="caution">
    <text evidence="2">The sequence shown here is derived from an EMBL/GenBank/DDBJ whole genome shotgun (WGS) entry which is preliminary data.</text>
</comment>
<reference evidence="2 3" key="1">
    <citation type="journal article" date="2023" name="bioRxiv">
        <title>High-quality genome assemblies of four members of thePodospora anserinaspecies complex.</title>
        <authorList>
            <person name="Ament-Velasquez S.L."/>
            <person name="Vogan A.A."/>
            <person name="Wallerman O."/>
            <person name="Hartmann F."/>
            <person name="Gautier V."/>
            <person name="Silar P."/>
            <person name="Giraud T."/>
            <person name="Johannesson H."/>
        </authorList>
    </citation>
    <scope>NUCLEOTIDE SEQUENCE [LARGE SCALE GENOMIC DNA]</scope>
    <source>
        <strain evidence="2 3">CBS 411.78</strain>
    </source>
</reference>
<accession>A0ABR0H875</accession>
<sequence length="264" mass="30495">MYQTLRGEEFRVAQLLPAEFDDEIRCVLEIRSPDIKTAYEALSYQWGDDSNLKTIHILHLRRPPNPPDNRLARARLRKGLSMVITRLYIIFAWYHIRSIEFRLNLQLAMMVLNLHFSGTIPDVVDEMLETKPWRLAYSFRATDVEDFDFDDLQVTPSLDLALRHLRWGTASRTLWIDALCINQKGEAEKRIQIQCMQAIYANAWQVVVWLGGYHGITAENSACSEANYCLQRHQIEKAFYAAGALSTPGYLTWTGYSPNKLLPV</sequence>
<dbReference type="EMBL" id="JAFFHB010000007">
    <property type="protein sequence ID" value="KAK4664107.1"/>
    <property type="molecule type" value="Genomic_DNA"/>
</dbReference>
<evidence type="ECO:0000313" key="2">
    <source>
        <dbReference type="EMBL" id="KAK4664107.1"/>
    </source>
</evidence>
<keyword evidence="3" id="KW-1185">Reference proteome</keyword>
<feature type="domain" description="Heterokaryon incompatibility" evidence="1">
    <location>
        <begin position="150"/>
        <end position="215"/>
    </location>
</feature>
<evidence type="ECO:0000259" key="1">
    <source>
        <dbReference type="Pfam" id="PF06985"/>
    </source>
</evidence>
<dbReference type="InterPro" id="IPR052895">
    <property type="entry name" value="HetReg/Transcr_Mod"/>
</dbReference>
<dbReference type="GeneID" id="87934158"/>
<proteinExistence type="predicted"/>
<dbReference type="RefSeq" id="XP_062764073.1">
    <property type="nucleotide sequence ID" value="XM_062913815.1"/>
</dbReference>
<protein>
    <recommendedName>
        <fullName evidence="1">Heterokaryon incompatibility domain-containing protein</fullName>
    </recommendedName>
</protein>
<dbReference type="PANTHER" id="PTHR24148">
    <property type="entry name" value="ANKYRIN REPEAT DOMAIN-CONTAINING PROTEIN 39 HOMOLOG-RELATED"/>
    <property type="match status" value="1"/>
</dbReference>
<dbReference type="Proteomes" id="UP001326199">
    <property type="component" value="Unassembled WGS sequence"/>
</dbReference>
<gene>
    <name evidence="2" type="ORF">QC763_512575</name>
</gene>
<evidence type="ECO:0000313" key="3">
    <source>
        <dbReference type="Proteomes" id="UP001326199"/>
    </source>
</evidence>
<organism evidence="2 3">
    <name type="scientific">Podospora pseudopauciseta</name>
    <dbReference type="NCBI Taxonomy" id="2093780"/>
    <lineage>
        <taxon>Eukaryota</taxon>
        <taxon>Fungi</taxon>
        <taxon>Dikarya</taxon>
        <taxon>Ascomycota</taxon>
        <taxon>Pezizomycotina</taxon>
        <taxon>Sordariomycetes</taxon>
        <taxon>Sordariomycetidae</taxon>
        <taxon>Sordariales</taxon>
        <taxon>Podosporaceae</taxon>
        <taxon>Podospora</taxon>
    </lineage>
</organism>
<dbReference type="PANTHER" id="PTHR24148:SF64">
    <property type="entry name" value="HETEROKARYON INCOMPATIBILITY DOMAIN-CONTAINING PROTEIN"/>
    <property type="match status" value="1"/>
</dbReference>
<dbReference type="Pfam" id="PF06985">
    <property type="entry name" value="HET"/>
    <property type="match status" value="1"/>
</dbReference>